<dbReference type="CDD" id="cd02062">
    <property type="entry name" value="Nitro_FMN_reductase"/>
    <property type="match status" value="1"/>
</dbReference>
<evidence type="ECO:0000256" key="3">
    <source>
        <dbReference type="ARBA" id="ARBA00022630"/>
    </source>
</evidence>
<dbReference type="Pfam" id="PF14512">
    <property type="entry name" value="TM1586_NiRdase"/>
    <property type="match status" value="1"/>
</dbReference>
<evidence type="ECO:0000313" key="8">
    <source>
        <dbReference type="Proteomes" id="UP000005561"/>
    </source>
</evidence>
<gene>
    <name evidence="7" type="ORF">BRYFOR_06029</name>
</gene>
<dbReference type="SUPFAM" id="SSF55469">
    <property type="entry name" value="FMN-dependent nitroreductase-like"/>
    <property type="match status" value="2"/>
</dbReference>
<dbReference type="GO" id="GO:0016491">
    <property type="term" value="F:oxidoreductase activity"/>
    <property type="evidence" value="ECO:0007669"/>
    <property type="project" value="UniProtKB-KW"/>
</dbReference>
<name>C6LBN4_9FIRM</name>
<dbReference type="PANTHER" id="PTHR43673">
    <property type="entry name" value="NAD(P)H NITROREDUCTASE YDGI-RELATED"/>
    <property type="match status" value="1"/>
</dbReference>
<evidence type="ECO:0000256" key="2">
    <source>
        <dbReference type="ARBA" id="ARBA00007118"/>
    </source>
</evidence>
<dbReference type="RefSeq" id="WP_006860826.1">
    <property type="nucleotide sequence ID" value="NZ_ACCL02000004.1"/>
</dbReference>
<keyword evidence="3" id="KW-0285">Flavoprotein</keyword>
<proteinExistence type="inferred from homology"/>
<dbReference type="AlphaFoldDB" id="C6LBN4"/>
<dbReference type="EMBL" id="ACCL02000004">
    <property type="protein sequence ID" value="EET61837.1"/>
    <property type="molecule type" value="Genomic_DNA"/>
</dbReference>
<comment type="similarity">
    <text evidence="2">Belongs to the nitroreductase family.</text>
</comment>
<dbReference type="OrthoDB" id="9814075at2"/>
<evidence type="ECO:0000256" key="1">
    <source>
        <dbReference type="ARBA" id="ARBA00001917"/>
    </source>
</evidence>
<evidence type="ECO:0000256" key="4">
    <source>
        <dbReference type="ARBA" id="ARBA00022643"/>
    </source>
</evidence>
<accession>C6LBN4</accession>
<dbReference type="PANTHER" id="PTHR43673:SF2">
    <property type="entry name" value="NITROREDUCTASE"/>
    <property type="match status" value="1"/>
</dbReference>
<dbReference type="Gene3D" id="3.40.109.10">
    <property type="entry name" value="NADH Oxidase"/>
    <property type="match status" value="1"/>
</dbReference>
<keyword evidence="4" id="KW-0288">FMN</keyword>
<dbReference type="InterPro" id="IPR029478">
    <property type="entry name" value="TM1586_NiRdase"/>
</dbReference>
<keyword evidence="8" id="KW-1185">Reference proteome</keyword>
<dbReference type="STRING" id="168384.SAMN05660368_00605"/>
<dbReference type="eggNOG" id="COG0778">
    <property type="taxonomic scope" value="Bacteria"/>
</dbReference>
<dbReference type="Proteomes" id="UP000005561">
    <property type="component" value="Unassembled WGS sequence"/>
</dbReference>
<sequence length="223" mass="24736">MDLDLMEAIRRRHSVRSYSSKAIDGDVRSELLSYIEQCNRESGMHMQLVLNEPQAFDGFMAHYGKFSGVKNYIAVIGKKGSGLEEKCGYYGEKVVLKAQQLGLNTCWVAMTYSKIKTAFQVNSGEKLCLVIAIGYGETKGVPHKSKQPDAVMNVDGPVPEWFRKGIEAALLAPTAMNQQKFKFSLNGNTVTLKPGTGFYTKMDAGIAKYHFEIGAGKENFQWG</sequence>
<comment type="caution">
    <text evidence="7">The sequence shown here is derived from an EMBL/GenBank/DDBJ whole genome shotgun (WGS) entry which is preliminary data.</text>
</comment>
<evidence type="ECO:0000313" key="7">
    <source>
        <dbReference type="EMBL" id="EET61837.1"/>
    </source>
</evidence>
<reference evidence="7" key="1">
    <citation type="submission" date="2009-07" db="EMBL/GenBank/DDBJ databases">
        <authorList>
            <person name="Weinstock G."/>
            <person name="Sodergren E."/>
            <person name="Clifton S."/>
            <person name="Fulton L."/>
            <person name="Fulton B."/>
            <person name="Courtney L."/>
            <person name="Fronick C."/>
            <person name="Harrison M."/>
            <person name="Strong C."/>
            <person name="Farmer C."/>
            <person name="Delahaunty K."/>
            <person name="Markovic C."/>
            <person name="Hall O."/>
            <person name="Minx P."/>
            <person name="Tomlinson C."/>
            <person name="Mitreva M."/>
            <person name="Nelson J."/>
            <person name="Hou S."/>
            <person name="Wollam A."/>
            <person name="Pepin K.H."/>
            <person name="Johnson M."/>
            <person name="Bhonagiri V."/>
            <person name="Nash W.E."/>
            <person name="Warren W."/>
            <person name="Chinwalla A."/>
            <person name="Mardis E.R."/>
            <person name="Wilson R.K."/>
        </authorList>
    </citation>
    <scope>NUCLEOTIDE SEQUENCE [LARGE SCALE GENOMIC DNA]</scope>
    <source>
        <strain evidence="7">DSM 14469</strain>
    </source>
</reference>
<evidence type="ECO:0000259" key="6">
    <source>
        <dbReference type="Pfam" id="PF14512"/>
    </source>
</evidence>
<dbReference type="InterPro" id="IPR000415">
    <property type="entry name" value="Nitroreductase-like"/>
</dbReference>
<organism evidence="7 8">
    <name type="scientific">Marvinbryantia formatexigens DSM 14469</name>
    <dbReference type="NCBI Taxonomy" id="478749"/>
    <lineage>
        <taxon>Bacteria</taxon>
        <taxon>Bacillati</taxon>
        <taxon>Bacillota</taxon>
        <taxon>Clostridia</taxon>
        <taxon>Lachnospirales</taxon>
        <taxon>Lachnospiraceae</taxon>
        <taxon>Marvinbryantia</taxon>
    </lineage>
</organism>
<keyword evidence="5" id="KW-0560">Oxidoreductase</keyword>
<dbReference type="Gene3D" id="3.40.109.30">
    <property type="entry name" value="putative nitroreductase (tm1586), domain 2"/>
    <property type="match status" value="1"/>
</dbReference>
<feature type="domain" description="Putative nitroreductase TM1586" evidence="6">
    <location>
        <begin position="4"/>
        <end position="215"/>
    </location>
</feature>
<evidence type="ECO:0000256" key="5">
    <source>
        <dbReference type="ARBA" id="ARBA00023002"/>
    </source>
</evidence>
<protein>
    <recommendedName>
        <fullName evidence="6">Putative nitroreductase TM1586 domain-containing protein</fullName>
    </recommendedName>
</protein>
<comment type="cofactor">
    <cofactor evidence="1">
        <name>FMN</name>
        <dbReference type="ChEBI" id="CHEBI:58210"/>
    </cofactor>
</comment>